<dbReference type="InterPro" id="IPR036919">
    <property type="entry name" value="Ribo_uL30_ferredoxin-like_sf"/>
</dbReference>
<proteinExistence type="inferred from homology"/>
<dbReference type="Gene3D" id="3.30.1390.20">
    <property type="entry name" value="Ribosomal protein L30, ferredoxin-like fold domain"/>
    <property type="match status" value="1"/>
</dbReference>
<gene>
    <name evidence="6" type="ORF">MUCCIDRAFT_154245</name>
</gene>
<feature type="coiled-coil region" evidence="4">
    <location>
        <begin position="229"/>
        <end position="256"/>
    </location>
</feature>
<keyword evidence="2" id="KW-0689">Ribosomal protein</keyword>
<reference evidence="6 7" key="1">
    <citation type="submission" date="2015-06" db="EMBL/GenBank/DDBJ databases">
        <title>Expansion of signal transduction pathways in fungi by whole-genome duplication.</title>
        <authorList>
            <consortium name="DOE Joint Genome Institute"/>
            <person name="Corrochano L.M."/>
            <person name="Kuo A."/>
            <person name="Marcet-Houben M."/>
            <person name="Polaino S."/>
            <person name="Salamov A."/>
            <person name="Villalobos J.M."/>
            <person name="Alvarez M.I."/>
            <person name="Avalos J."/>
            <person name="Benito E.P."/>
            <person name="Benoit I."/>
            <person name="Burger G."/>
            <person name="Camino L.P."/>
            <person name="Canovas D."/>
            <person name="Cerda-Olmedo E."/>
            <person name="Cheng J.-F."/>
            <person name="Dominguez A."/>
            <person name="Elias M."/>
            <person name="Eslava A.P."/>
            <person name="Glaser F."/>
            <person name="Grimwood J."/>
            <person name="Gutierrez G."/>
            <person name="Heitman J."/>
            <person name="Henrissat B."/>
            <person name="Iturriaga E.A."/>
            <person name="Lang B.F."/>
            <person name="Lavin J.L."/>
            <person name="Lee S."/>
            <person name="Li W."/>
            <person name="Lindquist E."/>
            <person name="Lopez-Garcia S."/>
            <person name="Luque E.M."/>
            <person name="Marcos A.T."/>
            <person name="Martin J."/>
            <person name="Mccluskey K."/>
            <person name="Medina H.R."/>
            <person name="Miralles-Duran A."/>
            <person name="Miyazaki A."/>
            <person name="Munoz-Torres E."/>
            <person name="Oguiza J.A."/>
            <person name="Ohm R."/>
            <person name="Olmedo M."/>
            <person name="Orejas M."/>
            <person name="Ortiz-Castellanos L."/>
            <person name="Pisabarro A.G."/>
            <person name="Rodriguez-Romero J."/>
            <person name="Ruiz-Herrera J."/>
            <person name="Ruiz-Vazquez R."/>
            <person name="Sanz C."/>
            <person name="Schackwitz W."/>
            <person name="Schmutz J."/>
            <person name="Shahriari M."/>
            <person name="Shelest E."/>
            <person name="Silva-Franco F."/>
            <person name="Soanes D."/>
            <person name="Syed K."/>
            <person name="Tagua V.G."/>
            <person name="Talbot N.J."/>
            <person name="Thon M."/>
            <person name="De Vries R.P."/>
            <person name="Wiebenga A."/>
            <person name="Yadav J.S."/>
            <person name="Braun E.L."/>
            <person name="Baker S."/>
            <person name="Garre V."/>
            <person name="Horwitz B."/>
            <person name="Torres-Martinez S."/>
            <person name="Idnurm A."/>
            <person name="Herrera-Estrella A."/>
            <person name="Gabaldon T."/>
            <person name="Grigoriev I.V."/>
        </authorList>
    </citation>
    <scope>NUCLEOTIDE SEQUENCE [LARGE SCALE GENOMIC DNA]</scope>
    <source>
        <strain evidence="6 7">CBS 277.49</strain>
    </source>
</reference>
<dbReference type="GO" id="GO:0003723">
    <property type="term" value="F:RNA binding"/>
    <property type="evidence" value="ECO:0007669"/>
    <property type="project" value="TreeGrafter"/>
</dbReference>
<dbReference type="OrthoDB" id="28644at2759"/>
<name>A0A162Q3N3_MUCCL</name>
<dbReference type="FunFam" id="3.30.1390.20:FF:000004">
    <property type="entry name" value="60S ribosomal protein L7"/>
    <property type="match status" value="1"/>
</dbReference>
<dbReference type="STRING" id="747725.A0A162Q3N3"/>
<dbReference type="InterPro" id="IPR035808">
    <property type="entry name" value="Ribosomal_uL30_euk_arc"/>
</dbReference>
<dbReference type="Pfam" id="PF00327">
    <property type="entry name" value="Ribosomal_L30"/>
    <property type="match status" value="1"/>
</dbReference>
<dbReference type="PANTHER" id="PTHR11524:SF36">
    <property type="entry name" value="LARGE RIBOSOMAL SUBUNIT PROTEIN UL30Z"/>
    <property type="match status" value="1"/>
</dbReference>
<dbReference type="PANTHER" id="PTHR11524">
    <property type="entry name" value="60S RIBOSOMAL PROTEIN L7"/>
    <property type="match status" value="1"/>
</dbReference>
<dbReference type="AlphaFoldDB" id="A0A162Q3N3"/>
<evidence type="ECO:0000256" key="3">
    <source>
        <dbReference type="ARBA" id="ARBA00023274"/>
    </source>
</evidence>
<protein>
    <recommendedName>
        <fullName evidence="5">Large ribosomal subunit protein uL30-like ferredoxin-like fold domain-containing protein</fullName>
    </recommendedName>
</protein>
<sequence>MLACTYLPETSNRAIPAPVYVSETLLKKRKANEKGAAVKARQRLDCNQTKKNLKKTQFKRADEFIRNRRMVDKQAKRLRSISTGKRKGSNKKGDGKLLFVARIKTENSIHPQIKKALTKLRLLKMNSGVFAVCDDDTVKDLQKVEPYVTYGVPSLKTVRELIMKRGATMIKGVRTPLSDNTMIEEALGDAGVICLEDIVHEIVQHGDNFNTVSKFLVPFELNDPVKGWRQKKLKEIVERENEEENAEDDINKLVEAMN</sequence>
<keyword evidence="7" id="KW-1185">Reference proteome</keyword>
<evidence type="ECO:0000313" key="7">
    <source>
        <dbReference type="Proteomes" id="UP000077051"/>
    </source>
</evidence>
<keyword evidence="3" id="KW-0687">Ribonucleoprotein</keyword>
<dbReference type="GO" id="GO:0003735">
    <property type="term" value="F:structural constituent of ribosome"/>
    <property type="evidence" value="ECO:0007669"/>
    <property type="project" value="TreeGrafter"/>
</dbReference>
<accession>A0A162Q3N3</accession>
<evidence type="ECO:0000259" key="5">
    <source>
        <dbReference type="Pfam" id="PF00327"/>
    </source>
</evidence>
<dbReference type="SUPFAM" id="SSF55129">
    <property type="entry name" value="Ribosomal protein L30p/L7e"/>
    <property type="match status" value="1"/>
</dbReference>
<evidence type="ECO:0000256" key="1">
    <source>
        <dbReference type="ARBA" id="ARBA00007594"/>
    </source>
</evidence>
<dbReference type="InterPro" id="IPR039699">
    <property type="entry name" value="Ribosomal_uL30"/>
</dbReference>
<feature type="domain" description="Large ribosomal subunit protein uL30-like ferredoxin-like fold" evidence="5">
    <location>
        <begin position="98"/>
        <end position="148"/>
    </location>
</feature>
<evidence type="ECO:0000256" key="2">
    <source>
        <dbReference type="ARBA" id="ARBA00022980"/>
    </source>
</evidence>
<dbReference type="EMBL" id="AMYB01000009">
    <property type="protein sequence ID" value="OAC98639.1"/>
    <property type="molecule type" value="Genomic_DNA"/>
</dbReference>
<dbReference type="VEuPathDB" id="FungiDB:MUCCIDRAFT_154245"/>
<evidence type="ECO:0000256" key="4">
    <source>
        <dbReference type="SAM" id="Coils"/>
    </source>
</evidence>
<keyword evidence="4" id="KW-0175">Coiled coil</keyword>
<dbReference type="InterPro" id="IPR016082">
    <property type="entry name" value="Ribosomal_uL30_ferredoxin-like"/>
</dbReference>
<comment type="similarity">
    <text evidence="1">Belongs to the universal ribosomal protein uL30 family.</text>
</comment>
<evidence type="ECO:0000313" key="6">
    <source>
        <dbReference type="EMBL" id="OAC98639.1"/>
    </source>
</evidence>
<dbReference type="CDD" id="cd01657">
    <property type="entry name" value="Ribosomal_L7_archeal_euk"/>
    <property type="match status" value="1"/>
</dbReference>
<organism evidence="6 7">
    <name type="scientific">Mucor lusitanicus CBS 277.49</name>
    <dbReference type="NCBI Taxonomy" id="747725"/>
    <lineage>
        <taxon>Eukaryota</taxon>
        <taxon>Fungi</taxon>
        <taxon>Fungi incertae sedis</taxon>
        <taxon>Mucoromycota</taxon>
        <taxon>Mucoromycotina</taxon>
        <taxon>Mucoromycetes</taxon>
        <taxon>Mucorales</taxon>
        <taxon>Mucorineae</taxon>
        <taxon>Mucoraceae</taxon>
        <taxon>Mucor</taxon>
    </lineage>
</organism>
<dbReference type="Proteomes" id="UP000077051">
    <property type="component" value="Unassembled WGS sequence"/>
</dbReference>
<dbReference type="GO" id="GO:0022625">
    <property type="term" value="C:cytosolic large ribosomal subunit"/>
    <property type="evidence" value="ECO:0007669"/>
    <property type="project" value="TreeGrafter"/>
</dbReference>
<comment type="caution">
    <text evidence="6">The sequence shown here is derived from an EMBL/GenBank/DDBJ whole genome shotgun (WGS) entry which is preliminary data.</text>
</comment>
<dbReference type="GO" id="GO:0000463">
    <property type="term" value="P:maturation of LSU-rRNA from tricistronic rRNA transcript (SSU-rRNA, 5.8S rRNA, LSU-rRNA)"/>
    <property type="evidence" value="ECO:0007669"/>
    <property type="project" value="TreeGrafter"/>
</dbReference>